<accession>L8HAT6</accession>
<dbReference type="GeneID" id="14923556"/>
<dbReference type="Gene3D" id="1.20.1280.50">
    <property type="match status" value="1"/>
</dbReference>
<dbReference type="EMBL" id="KB007879">
    <property type="protein sequence ID" value="ELR22599.1"/>
    <property type="molecule type" value="Genomic_DNA"/>
</dbReference>
<dbReference type="Gene3D" id="2.40.30.10">
    <property type="entry name" value="Translation factors"/>
    <property type="match status" value="1"/>
</dbReference>
<dbReference type="Gene3D" id="3.40.50.300">
    <property type="entry name" value="P-loop containing nucleotide triphosphate hydrolases"/>
    <property type="match status" value="1"/>
</dbReference>
<evidence type="ECO:0000313" key="7">
    <source>
        <dbReference type="Proteomes" id="UP000011083"/>
    </source>
</evidence>
<dbReference type="InterPro" id="IPR000795">
    <property type="entry name" value="T_Tr_GTP-bd_dom"/>
</dbReference>
<dbReference type="SUPFAM" id="SSF50465">
    <property type="entry name" value="EF-Tu/eEF-1alpha/eIF2-gamma C-terminal domain"/>
    <property type="match status" value="1"/>
</dbReference>
<keyword evidence="6" id="KW-0648">Protein biosynthesis</keyword>
<dbReference type="Pfam" id="PF12937">
    <property type="entry name" value="F-box-like"/>
    <property type="match status" value="1"/>
</dbReference>
<dbReference type="PANTHER" id="PTHR23115">
    <property type="entry name" value="TRANSLATION FACTOR"/>
    <property type="match status" value="1"/>
</dbReference>
<gene>
    <name evidence="6" type="ORF">ACA1_034330</name>
</gene>
<dbReference type="PRINTS" id="PR00315">
    <property type="entry name" value="ELONGATNFCT"/>
</dbReference>
<dbReference type="Pfam" id="PF22594">
    <property type="entry name" value="GTP-eEF1A_C"/>
    <property type="match status" value="1"/>
</dbReference>
<evidence type="ECO:0000313" key="6">
    <source>
        <dbReference type="EMBL" id="ELR22599.1"/>
    </source>
</evidence>
<evidence type="ECO:0000256" key="3">
    <source>
        <dbReference type="ARBA" id="ARBA00023134"/>
    </source>
</evidence>
<proteinExistence type="inferred from homology"/>
<dbReference type="InterPro" id="IPR009001">
    <property type="entry name" value="Transl_elong_EF1A/Init_IF2_C"/>
</dbReference>
<dbReference type="PROSITE" id="PS51722">
    <property type="entry name" value="G_TR_2"/>
    <property type="match status" value="1"/>
</dbReference>
<evidence type="ECO:0000256" key="1">
    <source>
        <dbReference type="ARBA" id="ARBA00007249"/>
    </source>
</evidence>
<organism evidence="6 7">
    <name type="scientific">Acanthamoeba castellanii (strain ATCC 30010 / Neff)</name>
    <dbReference type="NCBI Taxonomy" id="1257118"/>
    <lineage>
        <taxon>Eukaryota</taxon>
        <taxon>Amoebozoa</taxon>
        <taxon>Discosea</taxon>
        <taxon>Longamoebia</taxon>
        <taxon>Centramoebida</taxon>
        <taxon>Acanthamoebidae</taxon>
        <taxon>Acanthamoeba</taxon>
    </lineage>
</organism>
<dbReference type="GO" id="GO:0005525">
    <property type="term" value="F:GTP binding"/>
    <property type="evidence" value="ECO:0007669"/>
    <property type="project" value="UniProtKB-KW"/>
</dbReference>
<feature type="domain" description="F-box" evidence="4">
    <location>
        <begin position="1"/>
        <end position="47"/>
    </location>
</feature>
<dbReference type="RefSeq" id="XP_004349720.1">
    <property type="nucleotide sequence ID" value="XM_004349670.1"/>
</dbReference>
<evidence type="ECO:0000256" key="2">
    <source>
        <dbReference type="ARBA" id="ARBA00022741"/>
    </source>
</evidence>
<dbReference type="SUPFAM" id="SSF52540">
    <property type="entry name" value="P-loop containing nucleoside triphosphate hydrolases"/>
    <property type="match status" value="1"/>
</dbReference>
<dbReference type="VEuPathDB" id="AmoebaDB:ACA1_034330"/>
<evidence type="ECO:0000259" key="5">
    <source>
        <dbReference type="PROSITE" id="PS51722"/>
    </source>
</evidence>
<dbReference type="STRING" id="1257118.L8HAT6"/>
<dbReference type="InterPro" id="IPR036047">
    <property type="entry name" value="F-box-like_dom_sf"/>
</dbReference>
<name>L8HAT6_ACACF</name>
<dbReference type="AlphaFoldDB" id="L8HAT6"/>
<dbReference type="SUPFAM" id="SSF81383">
    <property type="entry name" value="F-box domain"/>
    <property type="match status" value="1"/>
</dbReference>
<protein>
    <submittedName>
        <fullName evidence="6">Translation elongation factor1 alpha, putative</fullName>
    </submittedName>
</protein>
<dbReference type="Proteomes" id="UP000011083">
    <property type="component" value="Unassembled WGS sequence"/>
</dbReference>
<dbReference type="GO" id="GO:0003746">
    <property type="term" value="F:translation elongation factor activity"/>
    <property type="evidence" value="ECO:0007669"/>
    <property type="project" value="UniProtKB-KW"/>
</dbReference>
<dbReference type="InterPro" id="IPR027417">
    <property type="entry name" value="P-loop_NTPase"/>
</dbReference>
<dbReference type="PROSITE" id="PS50181">
    <property type="entry name" value="FBOX"/>
    <property type="match status" value="1"/>
</dbReference>
<feature type="domain" description="Tr-type G" evidence="5">
    <location>
        <begin position="87"/>
        <end position="314"/>
    </location>
</feature>
<comment type="similarity">
    <text evidence="1">Belongs to the TRAFAC class translation factor GTPase superfamily. Classic translation factor GTPase family. EF-Tu/EF-1A subfamily.</text>
</comment>
<dbReference type="OrthoDB" id="342024at2759"/>
<reference evidence="6 7" key="1">
    <citation type="journal article" date="2013" name="Genome Biol.">
        <title>Genome of Acanthamoeba castellanii highlights extensive lateral gene transfer and early evolution of tyrosine kinase signaling.</title>
        <authorList>
            <person name="Clarke M."/>
            <person name="Lohan A.J."/>
            <person name="Liu B."/>
            <person name="Lagkouvardos I."/>
            <person name="Roy S."/>
            <person name="Zafar N."/>
            <person name="Bertelli C."/>
            <person name="Schilde C."/>
            <person name="Kianianmomeni A."/>
            <person name="Burglin T.R."/>
            <person name="Frech C."/>
            <person name="Turcotte B."/>
            <person name="Kopec K.O."/>
            <person name="Synnott J.M."/>
            <person name="Choo C."/>
            <person name="Paponov I."/>
            <person name="Finkler A."/>
            <person name="Soon Heng Tan C."/>
            <person name="Hutchins A.P."/>
            <person name="Weinmeier T."/>
            <person name="Rattei T."/>
            <person name="Chu J.S."/>
            <person name="Gimenez G."/>
            <person name="Irimia M."/>
            <person name="Rigden D.J."/>
            <person name="Fitzpatrick D.A."/>
            <person name="Lorenzo-Morales J."/>
            <person name="Bateman A."/>
            <person name="Chiu C.H."/>
            <person name="Tang P."/>
            <person name="Hegemann P."/>
            <person name="Fromm H."/>
            <person name="Raoult D."/>
            <person name="Greub G."/>
            <person name="Miranda-Saavedra D."/>
            <person name="Chen N."/>
            <person name="Nash P."/>
            <person name="Ginger M.L."/>
            <person name="Horn M."/>
            <person name="Schaap P."/>
            <person name="Caler L."/>
            <person name="Loftus B."/>
        </authorList>
    </citation>
    <scope>NUCLEOTIDE SEQUENCE [LARGE SCALE GENOMIC DNA]</scope>
    <source>
        <strain evidence="6 7">Neff</strain>
    </source>
</reference>
<evidence type="ECO:0000259" key="4">
    <source>
        <dbReference type="PROSITE" id="PS50181"/>
    </source>
</evidence>
<keyword evidence="2" id="KW-0547">Nucleotide-binding</keyword>
<dbReference type="Pfam" id="PF00009">
    <property type="entry name" value="GTP_EFTU"/>
    <property type="match status" value="1"/>
</dbReference>
<dbReference type="GO" id="GO:0003924">
    <property type="term" value="F:GTPase activity"/>
    <property type="evidence" value="ECO:0007669"/>
    <property type="project" value="InterPro"/>
</dbReference>
<keyword evidence="6" id="KW-0251">Elongation factor</keyword>
<keyword evidence="7" id="KW-1185">Reference proteome</keyword>
<dbReference type="InterPro" id="IPR001810">
    <property type="entry name" value="F-box_dom"/>
</dbReference>
<sequence length="537" mass="59216">MDSLTLPPEAWVHVLSFVDANSIANRVGLVSHAFHALATEPQLWRRLVLRDFPASSSSADSARRNLYEGEPDGWRKTFYAHRWLERSKRPRFCLLGHVDCGKSTLLGRMLLGLGQVTQQEVNRLRDAAFEWGKGSFMYAWCSDRTDAERQRGITIEWHAKECTLSSGREIEIIDVPGHRDFNKNASIGASMADVAMLVVGAGHGEFEAGVSDHGWFLGGTNHHLLLAKSLSMSKVIVVVNKMDDRSVNYSQTRFNEIKDDVLRIAGGVGYKPEDLEVVPISAWTGENVVTAPSSMPWYNGPMLFEVMEQVARAVTTSAPGEVVAKRPVFGPTRVSILQRVNKRCTTTGTDIAQKQEEVVKALVQWGTPTTSVATFTVRSIQRFQTPRNSSKAIPLLRRGMVLLAAAERAGGNALTGRVESLTVRLDHSTPVSLRCGSEPYFIIHSSAAPYRVDKILRCWDKDGQEVKVDDASDGKATVITVKVGMSTLLLVKPLGDVCVEPFVNNAAMGTVLMFDRRRLVASGRIETVQRLGSEVID</sequence>
<keyword evidence="3" id="KW-0342">GTP-binding</keyword>
<dbReference type="InterPro" id="IPR054696">
    <property type="entry name" value="GTP-eEF1A_C"/>
</dbReference>
<dbReference type="InterPro" id="IPR050100">
    <property type="entry name" value="TRAFAC_GTPase_members"/>
</dbReference>
<dbReference type="KEGG" id="acan:ACA1_034330"/>